<sequence length="212" mass="23865">MKRELKREQTLRKLIEASRDLIREKGCIQTTMSDIMERSGLSKGAIFHYVKGKDELFGLVLQSRTEETDRLFKEAVNRRPDFQGPMRAIASGFPELSDPQDVSNRIFRYLLGRSEEPGVGEILARYYEDSVRKSAVWIEQGQRHGVIPEAVDANKTGEMFVLLSLGMRLRSGIEGVPNSVTAEDMAEWIAGTLHSQPGTASSWPEEEGGNHR</sequence>
<dbReference type="InterPro" id="IPR009057">
    <property type="entry name" value="Homeodomain-like_sf"/>
</dbReference>
<dbReference type="Gene3D" id="1.10.357.10">
    <property type="entry name" value="Tetracycline Repressor, domain 2"/>
    <property type="match status" value="1"/>
</dbReference>
<dbReference type="GO" id="GO:0003700">
    <property type="term" value="F:DNA-binding transcription factor activity"/>
    <property type="evidence" value="ECO:0007669"/>
    <property type="project" value="TreeGrafter"/>
</dbReference>
<keyword evidence="2 4" id="KW-0238">DNA-binding</keyword>
<dbReference type="Proteomes" id="UP000564644">
    <property type="component" value="Unassembled WGS sequence"/>
</dbReference>
<dbReference type="PANTHER" id="PTHR30055">
    <property type="entry name" value="HTH-TYPE TRANSCRIPTIONAL REGULATOR RUTR"/>
    <property type="match status" value="1"/>
</dbReference>
<evidence type="ECO:0000259" key="5">
    <source>
        <dbReference type="PROSITE" id="PS50977"/>
    </source>
</evidence>
<dbReference type="PROSITE" id="PS50977">
    <property type="entry name" value="HTH_TETR_2"/>
    <property type="match status" value="1"/>
</dbReference>
<dbReference type="Pfam" id="PF00440">
    <property type="entry name" value="TetR_N"/>
    <property type="match status" value="1"/>
</dbReference>
<dbReference type="EMBL" id="JACJVO010000001">
    <property type="protein sequence ID" value="MBB6729285.1"/>
    <property type="molecule type" value="Genomic_DNA"/>
</dbReference>
<keyword evidence="7" id="KW-1185">Reference proteome</keyword>
<proteinExistence type="predicted"/>
<feature type="DNA-binding region" description="H-T-H motif" evidence="4">
    <location>
        <begin position="31"/>
        <end position="50"/>
    </location>
</feature>
<feature type="domain" description="HTH tetR-type" evidence="5">
    <location>
        <begin position="8"/>
        <end position="68"/>
    </location>
</feature>
<name>A0A7X0SIF5_9BACL</name>
<keyword evidence="1" id="KW-0805">Transcription regulation</keyword>
<evidence type="ECO:0000256" key="2">
    <source>
        <dbReference type="ARBA" id="ARBA00023125"/>
    </source>
</evidence>
<evidence type="ECO:0000313" key="7">
    <source>
        <dbReference type="Proteomes" id="UP000564644"/>
    </source>
</evidence>
<dbReference type="RefSeq" id="WP_185126963.1">
    <property type="nucleotide sequence ID" value="NZ_JACJVO010000001.1"/>
</dbReference>
<organism evidence="6 7">
    <name type="scientific">Cohnella zeiphila</name>
    <dbReference type="NCBI Taxonomy" id="2761120"/>
    <lineage>
        <taxon>Bacteria</taxon>
        <taxon>Bacillati</taxon>
        <taxon>Bacillota</taxon>
        <taxon>Bacilli</taxon>
        <taxon>Bacillales</taxon>
        <taxon>Paenibacillaceae</taxon>
        <taxon>Cohnella</taxon>
    </lineage>
</organism>
<dbReference type="AlphaFoldDB" id="A0A7X0SIF5"/>
<protein>
    <submittedName>
        <fullName evidence="6">TetR/AcrR family transcriptional regulator</fullName>
    </submittedName>
</protein>
<dbReference type="SUPFAM" id="SSF48498">
    <property type="entry name" value="Tetracyclin repressor-like, C-terminal domain"/>
    <property type="match status" value="1"/>
</dbReference>
<dbReference type="PRINTS" id="PR00455">
    <property type="entry name" value="HTHTETR"/>
</dbReference>
<dbReference type="PANTHER" id="PTHR30055:SF234">
    <property type="entry name" value="HTH-TYPE TRANSCRIPTIONAL REGULATOR BETI"/>
    <property type="match status" value="1"/>
</dbReference>
<evidence type="ECO:0000256" key="3">
    <source>
        <dbReference type="ARBA" id="ARBA00023163"/>
    </source>
</evidence>
<keyword evidence="3" id="KW-0804">Transcription</keyword>
<reference evidence="6 7" key="1">
    <citation type="submission" date="2020-08" db="EMBL/GenBank/DDBJ databases">
        <title>Cohnella phylogeny.</title>
        <authorList>
            <person name="Dunlap C."/>
        </authorList>
    </citation>
    <scope>NUCLEOTIDE SEQUENCE [LARGE SCALE GENOMIC DNA]</scope>
    <source>
        <strain evidence="6 7">CBP 2801</strain>
    </source>
</reference>
<evidence type="ECO:0000313" key="6">
    <source>
        <dbReference type="EMBL" id="MBB6729285.1"/>
    </source>
</evidence>
<dbReference type="GO" id="GO:0000976">
    <property type="term" value="F:transcription cis-regulatory region binding"/>
    <property type="evidence" value="ECO:0007669"/>
    <property type="project" value="TreeGrafter"/>
</dbReference>
<evidence type="ECO:0000256" key="1">
    <source>
        <dbReference type="ARBA" id="ARBA00023015"/>
    </source>
</evidence>
<dbReference type="InterPro" id="IPR001647">
    <property type="entry name" value="HTH_TetR"/>
</dbReference>
<accession>A0A7X0SIF5</accession>
<comment type="caution">
    <text evidence="6">The sequence shown here is derived from an EMBL/GenBank/DDBJ whole genome shotgun (WGS) entry which is preliminary data.</text>
</comment>
<dbReference type="InterPro" id="IPR050109">
    <property type="entry name" value="HTH-type_TetR-like_transc_reg"/>
</dbReference>
<evidence type="ECO:0000256" key="4">
    <source>
        <dbReference type="PROSITE-ProRule" id="PRU00335"/>
    </source>
</evidence>
<dbReference type="SUPFAM" id="SSF46689">
    <property type="entry name" value="Homeodomain-like"/>
    <property type="match status" value="1"/>
</dbReference>
<gene>
    <name evidence="6" type="ORF">H7C18_00045</name>
</gene>
<dbReference type="InterPro" id="IPR036271">
    <property type="entry name" value="Tet_transcr_reg_TetR-rel_C_sf"/>
</dbReference>